<protein>
    <recommendedName>
        <fullName evidence="3">Chloride channel CLIC-like protein 1</fullName>
    </recommendedName>
</protein>
<feature type="transmembrane region" description="Helical" evidence="7">
    <location>
        <begin position="183"/>
        <end position="202"/>
    </location>
</feature>
<keyword evidence="4 7" id="KW-0812">Transmembrane</keyword>
<dbReference type="PANTHER" id="PTHR34093:SF1">
    <property type="entry name" value="CHLORIDE CHANNEL CLIC-LIKE PROTEIN 1"/>
    <property type="match status" value="1"/>
</dbReference>
<reference evidence="8" key="1">
    <citation type="submission" date="2020-11" db="EMBL/GenBank/DDBJ databases">
        <authorList>
            <person name="Tran Van P."/>
        </authorList>
    </citation>
    <scope>NUCLEOTIDE SEQUENCE</scope>
</reference>
<sequence>VHHLIDSLVPVTSDYNHKSFAEYIINFVVNVLQLVFVLSALVSTVFAAKYLLKKWWRRPLIPHFESIITRKSLCVTAVIGVIVVCIAWKWRQKYLIELSRKQCYVLQTPHECLNRHNELTFVSWIRHYMYSYEQRRHDYYRAVTVDPFWEINPLTVISELTAELVLTPLKSLGHFSGLFMSSYFSHIPIYLVIPVFIFLCFCT</sequence>
<proteinExistence type="inferred from homology"/>
<evidence type="ECO:0000256" key="2">
    <source>
        <dbReference type="ARBA" id="ARBA00005944"/>
    </source>
</evidence>
<evidence type="ECO:0000256" key="5">
    <source>
        <dbReference type="ARBA" id="ARBA00022989"/>
    </source>
</evidence>
<evidence type="ECO:0000256" key="3">
    <source>
        <dbReference type="ARBA" id="ARBA00015571"/>
    </source>
</evidence>
<dbReference type="GO" id="GO:0005783">
    <property type="term" value="C:endoplasmic reticulum"/>
    <property type="evidence" value="ECO:0007669"/>
    <property type="project" value="TreeGrafter"/>
</dbReference>
<evidence type="ECO:0000256" key="7">
    <source>
        <dbReference type="SAM" id="Phobius"/>
    </source>
</evidence>
<dbReference type="PANTHER" id="PTHR34093">
    <property type="entry name" value="CHLORIDE CHANNEL CLIC-LIKE PROTEIN 1"/>
    <property type="match status" value="1"/>
</dbReference>
<feature type="non-terminal residue" evidence="8">
    <location>
        <position position="203"/>
    </location>
</feature>
<comment type="subcellular location">
    <subcellularLocation>
        <location evidence="1">Membrane</location>
        <topology evidence="1">Multi-pass membrane protein</topology>
    </subcellularLocation>
</comment>
<dbReference type="AlphaFoldDB" id="A0A7R9MTC1"/>
<evidence type="ECO:0000313" key="9">
    <source>
        <dbReference type="Proteomes" id="UP000728032"/>
    </source>
</evidence>
<keyword evidence="9" id="KW-1185">Reference proteome</keyword>
<evidence type="ECO:0000313" key="8">
    <source>
        <dbReference type="EMBL" id="CAD7665789.1"/>
    </source>
</evidence>
<feature type="transmembrane region" description="Helical" evidence="7">
    <location>
        <begin position="73"/>
        <end position="90"/>
    </location>
</feature>
<evidence type="ECO:0000256" key="6">
    <source>
        <dbReference type="ARBA" id="ARBA00023136"/>
    </source>
</evidence>
<dbReference type="Pfam" id="PF05934">
    <property type="entry name" value="MCLC"/>
    <property type="match status" value="1"/>
</dbReference>
<dbReference type="EMBL" id="CAJPVJ010049305">
    <property type="protein sequence ID" value="CAG2182925.1"/>
    <property type="molecule type" value="Genomic_DNA"/>
</dbReference>
<feature type="transmembrane region" description="Helical" evidence="7">
    <location>
        <begin position="23"/>
        <end position="52"/>
    </location>
</feature>
<organism evidence="8">
    <name type="scientific">Oppiella nova</name>
    <dbReference type="NCBI Taxonomy" id="334625"/>
    <lineage>
        <taxon>Eukaryota</taxon>
        <taxon>Metazoa</taxon>
        <taxon>Ecdysozoa</taxon>
        <taxon>Arthropoda</taxon>
        <taxon>Chelicerata</taxon>
        <taxon>Arachnida</taxon>
        <taxon>Acari</taxon>
        <taxon>Acariformes</taxon>
        <taxon>Sarcoptiformes</taxon>
        <taxon>Oribatida</taxon>
        <taxon>Brachypylina</taxon>
        <taxon>Oppioidea</taxon>
        <taxon>Oppiidae</taxon>
        <taxon>Oppiella</taxon>
    </lineage>
</organism>
<dbReference type="InterPro" id="IPR009231">
    <property type="entry name" value="Chloride_chnl_CLIC-like"/>
</dbReference>
<dbReference type="EMBL" id="OC964130">
    <property type="protein sequence ID" value="CAD7665789.1"/>
    <property type="molecule type" value="Genomic_DNA"/>
</dbReference>
<comment type="similarity">
    <text evidence="2">Belongs to the chloride channel MCLC family.</text>
</comment>
<dbReference type="GO" id="GO:0016020">
    <property type="term" value="C:membrane"/>
    <property type="evidence" value="ECO:0007669"/>
    <property type="project" value="UniProtKB-SubCell"/>
</dbReference>
<name>A0A7R9MTC1_9ACAR</name>
<accession>A0A7R9MTC1</accession>
<feature type="non-terminal residue" evidence="8">
    <location>
        <position position="1"/>
    </location>
</feature>
<dbReference type="Proteomes" id="UP000728032">
    <property type="component" value="Unassembled WGS sequence"/>
</dbReference>
<dbReference type="OrthoDB" id="10037397at2759"/>
<evidence type="ECO:0000256" key="1">
    <source>
        <dbReference type="ARBA" id="ARBA00004141"/>
    </source>
</evidence>
<evidence type="ECO:0000256" key="4">
    <source>
        <dbReference type="ARBA" id="ARBA00022692"/>
    </source>
</evidence>
<dbReference type="GO" id="GO:0005254">
    <property type="term" value="F:chloride channel activity"/>
    <property type="evidence" value="ECO:0007669"/>
    <property type="project" value="TreeGrafter"/>
</dbReference>
<keyword evidence="6 7" id="KW-0472">Membrane</keyword>
<keyword evidence="5 7" id="KW-1133">Transmembrane helix</keyword>
<gene>
    <name evidence="8" type="ORF">ONB1V03_LOCUS22346</name>
</gene>